<organism evidence="3 4">
    <name type="scientific">Streptomyces hydrogenans</name>
    <dbReference type="NCBI Taxonomy" id="1873719"/>
    <lineage>
        <taxon>Bacteria</taxon>
        <taxon>Bacillati</taxon>
        <taxon>Actinomycetota</taxon>
        <taxon>Actinomycetes</taxon>
        <taxon>Kitasatosporales</taxon>
        <taxon>Streptomycetaceae</taxon>
        <taxon>Streptomyces</taxon>
    </lineage>
</organism>
<feature type="domain" description="Histidine kinase/HSP90-like ATPase" evidence="2">
    <location>
        <begin position="28"/>
        <end position="141"/>
    </location>
</feature>
<evidence type="ECO:0000313" key="4">
    <source>
        <dbReference type="Proteomes" id="UP001052739"/>
    </source>
</evidence>
<dbReference type="Pfam" id="PF13581">
    <property type="entry name" value="HATPase_c_2"/>
    <property type="match status" value="1"/>
</dbReference>
<dbReference type="InterPro" id="IPR036890">
    <property type="entry name" value="HATPase_C_sf"/>
</dbReference>
<evidence type="ECO:0000256" key="1">
    <source>
        <dbReference type="ARBA" id="ARBA00022527"/>
    </source>
</evidence>
<keyword evidence="1" id="KW-0418">Kinase</keyword>
<keyword evidence="4" id="KW-1185">Reference proteome</keyword>
<dbReference type="PANTHER" id="PTHR35526">
    <property type="entry name" value="ANTI-SIGMA-F FACTOR RSBW-RELATED"/>
    <property type="match status" value="1"/>
</dbReference>
<keyword evidence="1" id="KW-0808">Transferase</keyword>
<dbReference type="RefSeq" id="WP_190221657.1">
    <property type="nucleotide sequence ID" value="NZ_BNBS01000004.1"/>
</dbReference>
<evidence type="ECO:0000313" key="3">
    <source>
        <dbReference type="EMBL" id="GHI28173.1"/>
    </source>
</evidence>
<gene>
    <name evidence="3" type="ORF">Shyd_95440</name>
</gene>
<dbReference type="InterPro" id="IPR050267">
    <property type="entry name" value="Anti-sigma-factor_SerPK"/>
</dbReference>
<dbReference type="PANTHER" id="PTHR35526:SF3">
    <property type="entry name" value="ANTI-SIGMA-F FACTOR RSBW"/>
    <property type="match status" value="1"/>
</dbReference>
<dbReference type="Gene3D" id="3.30.565.10">
    <property type="entry name" value="Histidine kinase-like ATPase, C-terminal domain"/>
    <property type="match status" value="1"/>
</dbReference>
<name>A0ABQ3PT40_9ACTN</name>
<dbReference type="CDD" id="cd16936">
    <property type="entry name" value="HATPase_RsbW-like"/>
    <property type="match status" value="1"/>
</dbReference>
<evidence type="ECO:0000259" key="2">
    <source>
        <dbReference type="Pfam" id="PF13581"/>
    </source>
</evidence>
<accession>A0ABQ3PT40</accession>
<keyword evidence="1" id="KW-0723">Serine/threonine-protein kinase</keyword>
<dbReference type="InterPro" id="IPR003594">
    <property type="entry name" value="HATPase_dom"/>
</dbReference>
<dbReference type="Proteomes" id="UP001052739">
    <property type="component" value="Unassembled WGS sequence"/>
</dbReference>
<dbReference type="EMBL" id="BNDW01000120">
    <property type="protein sequence ID" value="GHI28173.1"/>
    <property type="molecule type" value="Genomic_DNA"/>
</dbReference>
<protein>
    <recommendedName>
        <fullName evidence="2">Histidine kinase/HSP90-like ATPase domain-containing protein</fullName>
    </recommendedName>
</protein>
<dbReference type="SUPFAM" id="SSF55874">
    <property type="entry name" value="ATPase domain of HSP90 chaperone/DNA topoisomerase II/histidine kinase"/>
    <property type="match status" value="1"/>
</dbReference>
<proteinExistence type="predicted"/>
<sequence length="168" mass="17826">MYLSASAPHPSAPAARSRDARVALLAVPTEAEHVPRVRHFTVAVLRAWRLDEEACETAELVVAELAANAVQYGGGELSLHLSFAEGSGRLVVVVRDSGRAPRRRPGRDCDPCERGRGIEIVAYLAQWVRVEHHPGGRCVKACVLVPEAGADALPGLPVDTASVAAVVV</sequence>
<reference evidence="3" key="1">
    <citation type="submission" date="2024-05" db="EMBL/GenBank/DDBJ databases">
        <title>Whole genome shotgun sequence of Streptomyces hydrogenans NBRC 13475.</title>
        <authorList>
            <person name="Komaki H."/>
            <person name="Tamura T."/>
        </authorList>
    </citation>
    <scope>NUCLEOTIDE SEQUENCE</scope>
    <source>
        <strain evidence="3">NBRC 13475</strain>
    </source>
</reference>
<comment type="caution">
    <text evidence="3">The sequence shown here is derived from an EMBL/GenBank/DDBJ whole genome shotgun (WGS) entry which is preliminary data.</text>
</comment>